<comment type="subcellular location">
    <subcellularLocation>
        <location evidence="1">Membrane</location>
    </subcellularLocation>
</comment>
<evidence type="ECO:0000256" key="2">
    <source>
        <dbReference type="ARBA" id="ARBA00023136"/>
    </source>
</evidence>
<reference evidence="5 6" key="1">
    <citation type="journal article" date="2023" name="Virus Evol.">
        <title>Computational host range prediction-The good, the bad, and the ugly.</title>
        <authorList>
            <person name="Howell A.A."/>
            <person name="Versoza C.J."/>
            <person name="Pfeifer S.P."/>
        </authorList>
    </citation>
    <scope>NUCLEOTIDE SEQUENCE [LARGE SCALE GENOMIC DNA]</scope>
    <source>
        <strain evidence="5 6">1610/1b</strain>
    </source>
</reference>
<keyword evidence="4" id="KW-1133">Transmembrane helix</keyword>
<proteinExistence type="predicted"/>
<name>A0ABZ2TVY7_9ACTN</name>
<feature type="compositionally biased region" description="Basic and acidic residues" evidence="3">
    <location>
        <begin position="76"/>
        <end position="90"/>
    </location>
</feature>
<dbReference type="Proteomes" id="UP001479933">
    <property type="component" value="Chromosome"/>
</dbReference>
<dbReference type="EMBL" id="CP136137">
    <property type="protein sequence ID" value="WYY05704.1"/>
    <property type="molecule type" value="Genomic_DNA"/>
</dbReference>
<dbReference type="RefSeq" id="WP_066164849.1">
    <property type="nucleotide sequence ID" value="NZ_CP136137.1"/>
</dbReference>
<evidence type="ECO:0000313" key="5">
    <source>
        <dbReference type="EMBL" id="WYY05704.1"/>
    </source>
</evidence>
<gene>
    <name evidence="5" type="ORF">RVF87_11465</name>
</gene>
<evidence type="ECO:0000256" key="1">
    <source>
        <dbReference type="ARBA" id="ARBA00004370"/>
    </source>
</evidence>
<feature type="region of interest" description="Disordered" evidence="3">
    <location>
        <begin position="1"/>
        <end position="97"/>
    </location>
</feature>
<accession>A0ABZ2TVY7</accession>
<organism evidence="5 6">
    <name type="scientific">Gordonia hydrophobica</name>
    <dbReference type="NCBI Taxonomy" id="40516"/>
    <lineage>
        <taxon>Bacteria</taxon>
        <taxon>Bacillati</taxon>
        <taxon>Actinomycetota</taxon>
        <taxon>Actinomycetes</taxon>
        <taxon>Mycobacteriales</taxon>
        <taxon>Gordoniaceae</taxon>
        <taxon>Gordonia</taxon>
    </lineage>
</organism>
<feature type="transmembrane region" description="Helical" evidence="4">
    <location>
        <begin position="107"/>
        <end position="126"/>
    </location>
</feature>
<protein>
    <recommendedName>
        <fullName evidence="7">Mce-associated membrane protein</fullName>
    </recommendedName>
</protein>
<evidence type="ECO:0000256" key="4">
    <source>
        <dbReference type="SAM" id="Phobius"/>
    </source>
</evidence>
<sequence>MAAGRPIKRTSSPSKRTPKVAGRGGSRVTVAKNADETAAETITASETTAEKPAAEKSAGESGTSTVVSGVERKRRAAAERVEQEEAERAVLLEGKPPRSTGATFRTAAIIGAAALVLGIVAAILAFHPGAEVNDNRAFVDSAETEQVLSNARSAACAPFQFDYKNLDGWIASTHDQFTGGALDQFETYLKVQRQVIEQTKSASECQVDSMGVESLDGDNASVIATLIVSTSRDGIVNESSVPHVRYSLVRMDGTWRVNEVGGF</sequence>
<keyword evidence="6" id="KW-1185">Reference proteome</keyword>
<keyword evidence="4" id="KW-0812">Transmembrane</keyword>
<evidence type="ECO:0008006" key="7">
    <source>
        <dbReference type="Google" id="ProtNLM"/>
    </source>
</evidence>
<evidence type="ECO:0000256" key="3">
    <source>
        <dbReference type="SAM" id="MobiDB-lite"/>
    </source>
</evidence>
<dbReference type="PANTHER" id="PTHR37042">
    <property type="entry name" value="OUTER MEMBRANE PROTEIN RV1973"/>
    <property type="match status" value="1"/>
</dbReference>
<feature type="compositionally biased region" description="Basic and acidic residues" evidence="3">
    <location>
        <begin position="48"/>
        <end position="58"/>
    </location>
</feature>
<evidence type="ECO:0000313" key="6">
    <source>
        <dbReference type="Proteomes" id="UP001479933"/>
    </source>
</evidence>
<dbReference type="PANTHER" id="PTHR37042:SF4">
    <property type="entry name" value="OUTER MEMBRANE PROTEIN RV1973"/>
    <property type="match status" value="1"/>
</dbReference>
<keyword evidence="2 4" id="KW-0472">Membrane</keyword>